<sequence>MTERNDLLASIAATTADYREGDLPAPTPDHVDRWVNQFGADVQLPILREMDHVLKQTYITRASVKDFFSSLISHKELTSGNPGTFWSQAHLLDIQQNGQSQKHIKGLFGEALHEQLGLDINACGRPGGAFIYLDDVIFSGGRVTTDLSAWLQNSAPPNSVIHVLVIGTHRLGEWQSENRIKEAAKAAGKTIELHIWAAIRLENRMKYRNSSDVLWPATVPDDPALAAYLAQQGRFPLELRQPGGKPEIEIFSSDEGRQLLEREFLMAGVRIRGFCQNPSAIMRPLGFSGFGVGFGSTIVTYRNCPNNAPLALWWGDPDAHRNHPFSKWYPLLQRRTYEQEVDLDDFDF</sequence>
<proteinExistence type="predicted"/>
<dbReference type="Pfam" id="PF24390">
    <property type="entry name" value="PRTase-CE"/>
    <property type="match status" value="1"/>
</dbReference>
<evidence type="ECO:0000313" key="2">
    <source>
        <dbReference type="EMBL" id="SFA69600.1"/>
    </source>
</evidence>
<reference evidence="2 3" key="1">
    <citation type="submission" date="2016-10" db="EMBL/GenBank/DDBJ databases">
        <authorList>
            <person name="de Groot N.N."/>
        </authorList>
    </citation>
    <scope>NUCLEOTIDE SEQUENCE [LARGE SCALE GENOMIC DNA]</scope>
    <source>
        <strain evidence="2 3">DSM 29316</strain>
    </source>
</reference>
<dbReference type="RefSeq" id="WP_092059628.1">
    <property type="nucleotide sequence ID" value="NZ_FOJU01000001.1"/>
</dbReference>
<dbReference type="AlphaFoldDB" id="A0A1I0V0H5"/>
<dbReference type="OrthoDB" id="7753492at2"/>
<dbReference type="EMBL" id="FOJU01000001">
    <property type="protein sequence ID" value="SFA69600.1"/>
    <property type="molecule type" value="Genomic_DNA"/>
</dbReference>
<evidence type="ECO:0000259" key="1">
    <source>
        <dbReference type="Pfam" id="PF24390"/>
    </source>
</evidence>
<dbReference type="Proteomes" id="UP000198796">
    <property type="component" value="Unassembled WGS sequence"/>
</dbReference>
<dbReference type="InterPro" id="IPR056920">
    <property type="entry name" value="PRTase-CE"/>
</dbReference>
<keyword evidence="3" id="KW-1185">Reference proteome</keyword>
<gene>
    <name evidence="2" type="ORF">SAMN05421688_0140</name>
</gene>
<feature type="domain" description="PRTase-CE" evidence="1">
    <location>
        <begin position="31"/>
        <end position="334"/>
    </location>
</feature>
<evidence type="ECO:0000313" key="3">
    <source>
        <dbReference type="Proteomes" id="UP000198796"/>
    </source>
</evidence>
<protein>
    <recommendedName>
        <fullName evidence="1">PRTase-CE domain-containing protein</fullName>
    </recommendedName>
</protein>
<accession>A0A1I0V0H5</accession>
<name>A0A1I0V0H5_9RHOB</name>
<organism evidence="2 3">
    <name type="scientific">Poseidonocella pacifica</name>
    <dbReference type="NCBI Taxonomy" id="871651"/>
    <lineage>
        <taxon>Bacteria</taxon>
        <taxon>Pseudomonadati</taxon>
        <taxon>Pseudomonadota</taxon>
        <taxon>Alphaproteobacteria</taxon>
        <taxon>Rhodobacterales</taxon>
        <taxon>Roseobacteraceae</taxon>
        <taxon>Poseidonocella</taxon>
    </lineage>
</organism>
<dbReference type="STRING" id="871651.SAMN05421688_0140"/>